<accession>W4LQX7</accession>
<dbReference type="EMBL" id="AZHX01001723">
    <property type="protein sequence ID" value="ETX00474.1"/>
    <property type="molecule type" value="Genomic_DNA"/>
</dbReference>
<dbReference type="AlphaFoldDB" id="W4LQX7"/>
<dbReference type="HOGENOM" id="CLU_195720_0_0_7"/>
<dbReference type="PANTHER" id="PTHR40393">
    <property type="entry name" value="LYSINE BIOSYNTHESIS PROTEIN-RELATED-RELATED"/>
    <property type="match status" value="1"/>
</dbReference>
<proteinExistence type="predicted"/>
<name>W4LQX7_9BACT</name>
<comment type="caution">
    <text evidence="1">The sequence shown here is derived from an EMBL/GenBank/DDBJ whole genome shotgun (WGS) entry which is preliminary data.</text>
</comment>
<dbReference type="PANTHER" id="PTHR40393:SF1">
    <property type="entry name" value="LYSINE BIOSYNTHESIS PROTEIN-RELATED"/>
    <property type="match status" value="1"/>
</dbReference>
<dbReference type="InterPro" id="IPR005906">
    <property type="entry name" value="LysW"/>
</dbReference>
<dbReference type="NCBIfam" id="TIGR01206">
    <property type="entry name" value="lysW"/>
    <property type="match status" value="1"/>
</dbReference>
<protein>
    <recommendedName>
        <fullName evidence="3">Lysine biosynthesis protein LysW</fullName>
    </recommendedName>
</protein>
<dbReference type="Gene3D" id="2.20.28.160">
    <property type="match status" value="1"/>
</dbReference>
<keyword evidence="2" id="KW-1185">Reference proteome</keyword>
<dbReference type="Proteomes" id="UP000019140">
    <property type="component" value="Unassembled WGS sequence"/>
</dbReference>
<reference evidence="1 2" key="1">
    <citation type="journal article" date="2014" name="Nature">
        <title>An environmental bacterial taxon with a large and distinct metabolic repertoire.</title>
        <authorList>
            <person name="Wilson M.C."/>
            <person name="Mori T."/>
            <person name="Ruckert C."/>
            <person name="Uria A.R."/>
            <person name="Helf M.J."/>
            <person name="Takada K."/>
            <person name="Gernert C."/>
            <person name="Steffens U.A."/>
            <person name="Heycke N."/>
            <person name="Schmitt S."/>
            <person name="Rinke C."/>
            <person name="Helfrich E.J."/>
            <person name="Brachmann A.O."/>
            <person name="Gurgui C."/>
            <person name="Wakimoto T."/>
            <person name="Kracht M."/>
            <person name="Crusemann M."/>
            <person name="Hentschel U."/>
            <person name="Abe I."/>
            <person name="Matsunaga S."/>
            <person name="Kalinowski J."/>
            <person name="Takeyama H."/>
            <person name="Piel J."/>
        </authorList>
    </citation>
    <scope>NUCLEOTIDE SEQUENCE [LARGE SCALE GENOMIC DNA]</scope>
    <source>
        <strain evidence="2">TSY2</strain>
    </source>
</reference>
<evidence type="ECO:0000313" key="1">
    <source>
        <dbReference type="EMBL" id="ETX00474.1"/>
    </source>
</evidence>
<evidence type="ECO:0000313" key="2">
    <source>
        <dbReference type="Proteomes" id="UP000019140"/>
    </source>
</evidence>
<organism evidence="1 2">
    <name type="scientific">Candidatus Entotheonella gemina</name>
    <dbReference type="NCBI Taxonomy" id="1429439"/>
    <lineage>
        <taxon>Bacteria</taxon>
        <taxon>Pseudomonadati</taxon>
        <taxon>Nitrospinota/Tectimicrobiota group</taxon>
        <taxon>Candidatus Tectimicrobiota</taxon>
        <taxon>Candidatus Entotheonellia</taxon>
        <taxon>Candidatus Entotheonellales</taxon>
        <taxon>Candidatus Entotheonellaceae</taxon>
        <taxon>Candidatus Entotheonella</taxon>
    </lineage>
</organism>
<evidence type="ECO:0008006" key="3">
    <source>
        <dbReference type="Google" id="ProtNLM"/>
    </source>
</evidence>
<dbReference type="Pfam" id="PF21344">
    <property type="entry name" value="Zn_ribbon_LysW"/>
    <property type="match status" value="1"/>
</dbReference>
<gene>
    <name evidence="1" type="ORF">ETSY2_39030</name>
</gene>
<sequence>MAECPECGAIVIDNPEYEEGEIIDCEDCGLELEVVGVEPLELGLAPEEEEDWGE</sequence>